<accession>A0ABS1WXU3</accession>
<comment type="caution">
    <text evidence="1">The sequence shown here is derived from an EMBL/GenBank/DDBJ whole genome shotgun (WGS) entry which is preliminary data.</text>
</comment>
<proteinExistence type="predicted"/>
<dbReference type="EMBL" id="JAEVLS010000002">
    <property type="protein sequence ID" value="MBM0105799.1"/>
    <property type="molecule type" value="Genomic_DNA"/>
</dbReference>
<name>A0ABS1WXU3_9GAMM</name>
<organism evidence="1 2">
    <name type="scientific">Steroidobacter gossypii</name>
    <dbReference type="NCBI Taxonomy" id="2805490"/>
    <lineage>
        <taxon>Bacteria</taxon>
        <taxon>Pseudomonadati</taxon>
        <taxon>Pseudomonadota</taxon>
        <taxon>Gammaproteobacteria</taxon>
        <taxon>Steroidobacterales</taxon>
        <taxon>Steroidobacteraceae</taxon>
        <taxon>Steroidobacter</taxon>
    </lineage>
</organism>
<evidence type="ECO:0008006" key="3">
    <source>
        <dbReference type="Google" id="ProtNLM"/>
    </source>
</evidence>
<dbReference type="Proteomes" id="UP000661077">
    <property type="component" value="Unassembled WGS sequence"/>
</dbReference>
<dbReference type="SUPFAM" id="SSF160930">
    <property type="entry name" value="FlhC-like"/>
    <property type="match status" value="1"/>
</dbReference>
<reference evidence="1 2" key="1">
    <citation type="journal article" date="2021" name="Int. J. Syst. Evol. Microbiol.">
        <title>Steroidobacter gossypii sp. nov., isolated from soil of cotton cropping field.</title>
        <authorList>
            <person name="Huang R."/>
            <person name="Yang S."/>
            <person name="Zhen C."/>
            <person name="Liu W."/>
        </authorList>
    </citation>
    <scope>NUCLEOTIDE SEQUENCE [LARGE SCALE GENOMIC DNA]</scope>
    <source>
        <strain evidence="1 2">S1-65</strain>
    </source>
</reference>
<protein>
    <recommendedName>
        <fullName evidence="3">Flagellar transcriptional regulator FlhC</fullName>
    </recommendedName>
</protein>
<sequence>MNKDTVDSRMERELRRRHLAMRLIRHQARTHTIQEFTGLTRHQQATLRRQAGIPTDSRIRGPAPTSFEDFFTSARTQNESAVLALLYRALGPSKFVRRHGGWEAAVERGEQLCDVYETWRAFFPSSRFEFDRLILLGEGLARGQEISFASCRSCHALLLIDLLGPNRRLCVHCSRARREEHARRTNGRRPRQAKEIDLALYGLQLVGGKILRERNGIYTLVDDDPAPA</sequence>
<dbReference type="RefSeq" id="WP_203167822.1">
    <property type="nucleotide sequence ID" value="NZ_JAEVLS010000002.1"/>
</dbReference>
<evidence type="ECO:0000313" key="2">
    <source>
        <dbReference type="Proteomes" id="UP000661077"/>
    </source>
</evidence>
<gene>
    <name evidence="1" type="ORF">JM946_13745</name>
</gene>
<evidence type="ECO:0000313" key="1">
    <source>
        <dbReference type="EMBL" id="MBM0105799.1"/>
    </source>
</evidence>
<keyword evidence="2" id="KW-1185">Reference proteome</keyword>